<feature type="domain" description="DUF3786" evidence="1">
    <location>
        <begin position="31"/>
        <end position="205"/>
    </location>
</feature>
<protein>
    <submittedName>
        <fullName evidence="2">DUF3786 domain-containing protein</fullName>
    </submittedName>
</protein>
<dbReference type="EMBL" id="CP029487">
    <property type="protein sequence ID" value="QCT73254.1"/>
    <property type="molecule type" value="Genomic_DNA"/>
</dbReference>
<evidence type="ECO:0000259" key="1">
    <source>
        <dbReference type="Pfam" id="PF12654"/>
    </source>
</evidence>
<dbReference type="RefSeq" id="WP_058695445.1">
    <property type="nucleotide sequence ID" value="NZ_CABJDW020000002.1"/>
</dbReference>
<sequence>MLNSEIEAAIEEKRKDKLPYDHYKNLIKDKDPLEMAEKSTCPYDLETQLFTVTLMGEEYKVKYPEGDVLLKDGTAFDDYKPMTMILRYLLNAQGVPPMGTTIAYRDISGGNHYFKSFEGRCLKRFAFTFNYDVEGLKRAMEKLSAEPKKHGDLSYRFEFINNMYLTVILWLGDDEFPPESQILFDSNITSGFDAEDLAVMGDIFIPALKRLAKAD</sequence>
<gene>
    <name evidence="2" type="ORF">CPZ25_018685</name>
</gene>
<name>A0A4P9CC65_EUBML</name>
<dbReference type="AlphaFoldDB" id="A0A4P9CC65"/>
<proteinExistence type="predicted"/>
<keyword evidence="3" id="KW-1185">Reference proteome</keyword>
<evidence type="ECO:0000313" key="3">
    <source>
        <dbReference type="Proteomes" id="UP000218387"/>
    </source>
</evidence>
<evidence type="ECO:0000313" key="2">
    <source>
        <dbReference type="EMBL" id="QCT73254.1"/>
    </source>
</evidence>
<organism evidence="2 3">
    <name type="scientific">Eubacterium maltosivorans</name>
    <dbReference type="NCBI Taxonomy" id="2041044"/>
    <lineage>
        <taxon>Bacteria</taxon>
        <taxon>Bacillati</taxon>
        <taxon>Bacillota</taxon>
        <taxon>Clostridia</taxon>
        <taxon>Eubacteriales</taxon>
        <taxon>Eubacteriaceae</taxon>
        <taxon>Eubacterium</taxon>
    </lineage>
</organism>
<dbReference type="Pfam" id="PF12654">
    <property type="entry name" value="DUF3786"/>
    <property type="match status" value="1"/>
</dbReference>
<accession>A0A4P9CC65</accession>
<dbReference type="InterPro" id="IPR024264">
    <property type="entry name" value="DUF3786"/>
</dbReference>
<dbReference type="Proteomes" id="UP000218387">
    <property type="component" value="Chromosome"/>
</dbReference>
<dbReference type="KEGG" id="emt:CPZ25_018685"/>
<reference evidence="2 3" key="1">
    <citation type="submission" date="2018-05" db="EMBL/GenBank/DDBJ databases">
        <title>Genome comparison of Eubacterium sp.</title>
        <authorList>
            <person name="Feng Y."/>
            <person name="Sanchez-Andrea I."/>
            <person name="Stams A.J.M."/>
            <person name="De Vos W.M."/>
        </authorList>
    </citation>
    <scope>NUCLEOTIDE SEQUENCE [LARGE SCALE GENOMIC DNA]</scope>
    <source>
        <strain evidence="2 3">YI</strain>
    </source>
</reference>